<accession>A0A7X6KWU2</accession>
<dbReference type="EMBL" id="JAAXOX010000008">
    <property type="protein sequence ID" value="NKY23717.1"/>
    <property type="molecule type" value="Genomic_DNA"/>
</dbReference>
<gene>
    <name evidence="2" type="ORF">HGA03_13675</name>
</gene>
<feature type="chain" id="PRO_5039350094" evidence="1">
    <location>
        <begin position="26"/>
        <end position="64"/>
    </location>
</feature>
<keyword evidence="3" id="KW-1185">Reference proteome</keyword>
<comment type="caution">
    <text evidence="2">The sequence shown here is derived from an EMBL/GenBank/DDBJ whole genome shotgun (WGS) entry which is preliminary data.</text>
</comment>
<evidence type="ECO:0000313" key="3">
    <source>
        <dbReference type="Proteomes" id="UP000581206"/>
    </source>
</evidence>
<evidence type="ECO:0000313" key="2">
    <source>
        <dbReference type="EMBL" id="NKY23717.1"/>
    </source>
</evidence>
<dbReference type="RefSeq" id="WP_168630849.1">
    <property type="nucleotide sequence ID" value="NZ_BONL01000011.1"/>
</dbReference>
<dbReference type="PROSITE" id="PS51257">
    <property type="entry name" value="PROKAR_LIPOPROTEIN"/>
    <property type="match status" value="1"/>
</dbReference>
<reference evidence="2 3" key="1">
    <citation type="submission" date="2020-04" db="EMBL/GenBank/DDBJ databases">
        <title>MicrobeNet Type strains.</title>
        <authorList>
            <person name="Nicholson A.C."/>
        </authorList>
    </citation>
    <scope>NUCLEOTIDE SEQUENCE [LARGE SCALE GENOMIC DNA]</scope>
    <source>
        <strain evidence="2 3">ATCC BAA-788</strain>
    </source>
</reference>
<feature type="signal peptide" evidence="1">
    <location>
        <begin position="1"/>
        <end position="25"/>
    </location>
</feature>
<sequence>MLVNRLLAVTLSLAAVALGISACDAADEAAAAGDDPAAAAALMDQMTTTDTWTATINESLFTCA</sequence>
<evidence type="ECO:0000256" key="1">
    <source>
        <dbReference type="SAM" id="SignalP"/>
    </source>
</evidence>
<protein>
    <submittedName>
        <fullName evidence="2">Uncharacterized protein</fullName>
    </submittedName>
</protein>
<dbReference type="Proteomes" id="UP000581206">
    <property type="component" value="Unassembled WGS sequence"/>
</dbReference>
<dbReference type="AlphaFoldDB" id="A0A7X6KWU2"/>
<proteinExistence type="predicted"/>
<organism evidence="2 3">
    <name type="scientific">Cellulomonas denverensis</name>
    <dbReference type="NCBI Taxonomy" id="264297"/>
    <lineage>
        <taxon>Bacteria</taxon>
        <taxon>Bacillati</taxon>
        <taxon>Actinomycetota</taxon>
        <taxon>Actinomycetes</taxon>
        <taxon>Micrococcales</taxon>
        <taxon>Cellulomonadaceae</taxon>
        <taxon>Cellulomonas</taxon>
    </lineage>
</organism>
<name>A0A7X6KWU2_9CELL</name>
<keyword evidence="1" id="KW-0732">Signal</keyword>